<dbReference type="EMBL" id="CAEZYM010000001">
    <property type="protein sequence ID" value="CAB4714276.1"/>
    <property type="molecule type" value="Genomic_DNA"/>
</dbReference>
<feature type="transmembrane region" description="Helical" evidence="1">
    <location>
        <begin position="247"/>
        <end position="266"/>
    </location>
</feature>
<feature type="transmembrane region" description="Helical" evidence="1">
    <location>
        <begin position="73"/>
        <end position="89"/>
    </location>
</feature>
<dbReference type="PANTHER" id="PTHR35007">
    <property type="entry name" value="INTEGRAL MEMBRANE PROTEIN-RELATED"/>
    <property type="match status" value="1"/>
</dbReference>
<evidence type="ECO:0000256" key="1">
    <source>
        <dbReference type="SAM" id="Phobius"/>
    </source>
</evidence>
<keyword evidence="1" id="KW-0812">Transmembrane</keyword>
<dbReference type="EMBL" id="CAFBNH010000001">
    <property type="protein sequence ID" value="CAB4936237.1"/>
    <property type="molecule type" value="Genomic_DNA"/>
</dbReference>
<dbReference type="EMBL" id="CAFABH010000009">
    <property type="protein sequence ID" value="CAB4827129.1"/>
    <property type="molecule type" value="Genomic_DNA"/>
</dbReference>
<evidence type="ECO:0000313" key="4">
    <source>
        <dbReference type="EMBL" id="CAB4714276.1"/>
    </source>
</evidence>
<protein>
    <submittedName>
        <fullName evidence="4">Unannotated protein</fullName>
    </submittedName>
</protein>
<feature type="transmembrane region" description="Helical" evidence="1">
    <location>
        <begin position="6"/>
        <end position="25"/>
    </location>
</feature>
<evidence type="ECO:0000313" key="8">
    <source>
        <dbReference type="EMBL" id="CAB4936237.1"/>
    </source>
</evidence>
<evidence type="ECO:0000313" key="7">
    <source>
        <dbReference type="EMBL" id="CAB4856483.1"/>
    </source>
</evidence>
<evidence type="ECO:0000313" key="10">
    <source>
        <dbReference type="EMBL" id="CAB5074064.1"/>
    </source>
</evidence>
<dbReference type="EMBL" id="CAESAE010000008">
    <property type="protein sequence ID" value="CAB4343801.1"/>
    <property type="molecule type" value="Genomic_DNA"/>
</dbReference>
<dbReference type="AlphaFoldDB" id="A0A6J6QTZ1"/>
<evidence type="ECO:0000313" key="6">
    <source>
        <dbReference type="EMBL" id="CAB4827129.1"/>
    </source>
</evidence>
<dbReference type="PANTHER" id="PTHR35007:SF3">
    <property type="entry name" value="POSSIBLE CONSERVED ALANINE RICH MEMBRANE PROTEIN"/>
    <property type="match status" value="1"/>
</dbReference>
<accession>A0A6J6QTZ1</accession>
<name>A0A6J6QTZ1_9ZZZZ</name>
<dbReference type="EMBL" id="CAEZXO010000009">
    <property type="protein sequence ID" value="CAB4701401.1"/>
    <property type="molecule type" value="Genomic_DNA"/>
</dbReference>
<evidence type="ECO:0000313" key="9">
    <source>
        <dbReference type="EMBL" id="CAB4977960.1"/>
    </source>
</evidence>
<evidence type="ECO:0000313" key="3">
    <source>
        <dbReference type="EMBL" id="CAB4701401.1"/>
    </source>
</evidence>
<evidence type="ECO:0000313" key="2">
    <source>
        <dbReference type="EMBL" id="CAB4343801.1"/>
    </source>
</evidence>
<keyword evidence="1" id="KW-0472">Membrane</keyword>
<dbReference type="EMBL" id="CAFBOC010000009">
    <property type="protein sequence ID" value="CAB4977960.1"/>
    <property type="molecule type" value="Genomic_DNA"/>
</dbReference>
<dbReference type="EMBL" id="CAEZZW010000009">
    <property type="protein sequence ID" value="CAB4787979.1"/>
    <property type="molecule type" value="Genomic_DNA"/>
</dbReference>
<gene>
    <name evidence="3" type="ORF">UFOPK2510_01339</name>
    <name evidence="4" type="ORF">UFOPK2718_00027</name>
    <name evidence="5" type="ORF">UFOPK2936_01431</name>
    <name evidence="6" type="ORF">UFOPK3174_00671</name>
    <name evidence="7" type="ORF">UFOPK3328_00208</name>
    <name evidence="8" type="ORF">UFOPK3779_00209</name>
    <name evidence="9" type="ORF">UFOPK3913_00933</name>
    <name evidence="2" type="ORF">UFOPK4107_01297</name>
    <name evidence="10" type="ORF">UFOPK4403_01033</name>
</gene>
<dbReference type="EMBL" id="CAFBQX010000006">
    <property type="protein sequence ID" value="CAB5074064.1"/>
    <property type="molecule type" value="Genomic_DNA"/>
</dbReference>
<sequence length="280" mass="30710">MHIAEALFIALVAAGMCGVGVCVMYQQPLTRSHNEAEKVSGSFRRNKKAIVSSMITGSIVSIAVLIWTSSAIITFPFSFFSTLITFTYLRNKAARNESAVAHFWPEVIDHLISGIHSGLSLSEAMVGLGARGPEILRPAFAEFHQELLREGNFSLATQNLKTQFNSHSSDQILEAVLLAKSLGGSELLQIFRTLGDFLRQDLSLRKEIEIKHGWIRNSAHLSSAAPWLLLLLLSSQPGTAQSFAQPTGIAILCIGILLTLTAYFWMGRLGRLPKTPRVFS</sequence>
<organism evidence="4">
    <name type="scientific">freshwater metagenome</name>
    <dbReference type="NCBI Taxonomy" id="449393"/>
    <lineage>
        <taxon>unclassified sequences</taxon>
        <taxon>metagenomes</taxon>
        <taxon>ecological metagenomes</taxon>
    </lineage>
</organism>
<keyword evidence="1" id="KW-1133">Transmembrane helix</keyword>
<evidence type="ECO:0000313" key="5">
    <source>
        <dbReference type="EMBL" id="CAB4787979.1"/>
    </source>
</evidence>
<dbReference type="EMBL" id="CAFBLD010000001">
    <property type="protein sequence ID" value="CAB4856483.1"/>
    <property type="molecule type" value="Genomic_DNA"/>
</dbReference>
<reference evidence="4" key="1">
    <citation type="submission" date="2020-05" db="EMBL/GenBank/DDBJ databases">
        <authorList>
            <person name="Chiriac C."/>
            <person name="Salcher M."/>
            <person name="Ghai R."/>
            <person name="Kavagutti S V."/>
        </authorList>
    </citation>
    <scope>NUCLEOTIDE SEQUENCE</scope>
</reference>
<proteinExistence type="predicted"/>
<feature type="transmembrane region" description="Helical" evidence="1">
    <location>
        <begin position="214"/>
        <end position="235"/>
    </location>
</feature>